<keyword evidence="1" id="KW-0472">Membrane</keyword>
<protein>
    <recommendedName>
        <fullName evidence="4">Phosphoribosyltransferase</fullName>
    </recommendedName>
</protein>
<dbReference type="Gene3D" id="3.40.50.2020">
    <property type="match status" value="1"/>
</dbReference>
<keyword evidence="1" id="KW-0812">Transmembrane</keyword>
<evidence type="ECO:0000313" key="3">
    <source>
        <dbReference type="Proteomes" id="UP001589776"/>
    </source>
</evidence>
<organism evidence="2 3">
    <name type="scientific">Paenibacillus chartarius</name>
    <dbReference type="NCBI Taxonomy" id="747481"/>
    <lineage>
        <taxon>Bacteria</taxon>
        <taxon>Bacillati</taxon>
        <taxon>Bacillota</taxon>
        <taxon>Bacilli</taxon>
        <taxon>Bacillales</taxon>
        <taxon>Paenibacillaceae</taxon>
        <taxon>Paenibacillus</taxon>
    </lineage>
</organism>
<reference evidence="2 3" key="1">
    <citation type="submission" date="2024-09" db="EMBL/GenBank/DDBJ databases">
        <authorList>
            <person name="Sun Q."/>
            <person name="Mori K."/>
        </authorList>
    </citation>
    <scope>NUCLEOTIDE SEQUENCE [LARGE SCALE GENOMIC DNA]</scope>
    <source>
        <strain evidence="2 3">CCM 7759</strain>
    </source>
</reference>
<feature type="transmembrane region" description="Helical" evidence="1">
    <location>
        <begin position="20"/>
        <end position="47"/>
    </location>
</feature>
<evidence type="ECO:0000313" key="2">
    <source>
        <dbReference type="EMBL" id="MFC0212307.1"/>
    </source>
</evidence>
<comment type="caution">
    <text evidence="2">The sequence shown here is derived from an EMBL/GenBank/DDBJ whole genome shotgun (WGS) entry which is preliminary data.</text>
</comment>
<keyword evidence="1" id="KW-1133">Transmembrane helix</keyword>
<dbReference type="InterPro" id="IPR029057">
    <property type="entry name" value="PRTase-like"/>
</dbReference>
<accession>A0ABV6DI66</accession>
<keyword evidence="3" id="KW-1185">Reference proteome</keyword>
<dbReference type="RefSeq" id="WP_377469448.1">
    <property type="nucleotide sequence ID" value="NZ_JBHLWN010000027.1"/>
</dbReference>
<sequence length="317" mass="36019">MESIFLRLDALSETIKQARFDALVIILRGGSFAGVHMAFLTGLPLFFLKYDRPTRNVIPVGPLPPPNARLLISEDFAGSGKTLIDCKAYLEREGYKCSTLVVVRDQLSASIPDYCCFYLQETDARFILPWERAEINPDTVLHSGTYMDPEYEHTAWDLDGVFLRDVDSAQYRDNLEEALMLRDSMAPAAFAPKVRNGDIIITGRPSLDRERTIRWLQKHNFNIPIVFRDDDIETPTAESTARWKGNRAVELGFTHFVESEAEQAVHMASMYPELRVTWWNEGKPIMLQASELARARNKVQNTGNVYDDISLTPTGRL</sequence>
<name>A0ABV6DI66_9BACL</name>
<evidence type="ECO:0000256" key="1">
    <source>
        <dbReference type="SAM" id="Phobius"/>
    </source>
</evidence>
<dbReference type="EMBL" id="JBHLWN010000027">
    <property type="protein sequence ID" value="MFC0212307.1"/>
    <property type="molecule type" value="Genomic_DNA"/>
</dbReference>
<dbReference type="SUPFAM" id="SSF53271">
    <property type="entry name" value="PRTase-like"/>
    <property type="match status" value="1"/>
</dbReference>
<gene>
    <name evidence="2" type="ORF">ACFFK0_07510</name>
</gene>
<dbReference type="Proteomes" id="UP001589776">
    <property type="component" value="Unassembled WGS sequence"/>
</dbReference>
<evidence type="ECO:0008006" key="4">
    <source>
        <dbReference type="Google" id="ProtNLM"/>
    </source>
</evidence>
<proteinExistence type="predicted"/>